<evidence type="ECO:0000313" key="1">
    <source>
        <dbReference type="EMBL" id="MFC4130907.1"/>
    </source>
</evidence>
<proteinExistence type="predicted"/>
<dbReference type="Proteomes" id="UP001595816">
    <property type="component" value="Unassembled WGS sequence"/>
</dbReference>
<dbReference type="RefSeq" id="WP_253756970.1">
    <property type="nucleotide sequence ID" value="NZ_JAMZDZ010000001.1"/>
</dbReference>
<comment type="caution">
    <text evidence="1">The sequence shown here is derived from an EMBL/GenBank/DDBJ whole genome shotgun (WGS) entry which is preliminary data.</text>
</comment>
<protein>
    <submittedName>
        <fullName evidence="1">Uncharacterized protein</fullName>
    </submittedName>
</protein>
<accession>A0ABV8LIY0</accession>
<name>A0ABV8LIY0_9ACTN</name>
<keyword evidence="2" id="KW-1185">Reference proteome</keyword>
<dbReference type="EMBL" id="JBHSAY010000005">
    <property type="protein sequence ID" value="MFC4130907.1"/>
    <property type="molecule type" value="Genomic_DNA"/>
</dbReference>
<gene>
    <name evidence="1" type="ORF">ACFOZ4_09865</name>
</gene>
<sequence length="81" mass="9258">MTYRIRLVCTHGRQPVRGEPDKRNLGWVRLSGTGWVHVTPAVIWCPRCGRNPQMSQERWQAAMPQLRDTGATEIDISALPF</sequence>
<reference evidence="2" key="1">
    <citation type="journal article" date="2019" name="Int. J. Syst. Evol. Microbiol.">
        <title>The Global Catalogue of Microorganisms (GCM) 10K type strain sequencing project: providing services to taxonomists for standard genome sequencing and annotation.</title>
        <authorList>
            <consortium name="The Broad Institute Genomics Platform"/>
            <consortium name="The Broad Institute Genome Sequencing Center for Infectious Disease"/>
            <person name="Wu L."/>
            <person name="Ma J."/>
        </authorList>
    </citation>
    <scope>NUCLEOTIDE SEQUENCE [LARGE SCALE GENOMIC DNA]</scope>
    <source>
        <strain evidence="2">CGMCC 4.7289</strain>
    </source>
</reference>
<organism evidence="1 2">
    <name type="scientific">Hamadaea flava</name>
    <dbReference type="NCBI Taxonomy" id="1742688"/>
    <lineage>
        <taxon>Bacteria</taxon>
        <taxon>Bacillati</taxon>
        <taxon>Actinomycetota</taxon>
        <taxon>Actinomycetes</taxon>
        <taxon>Micromonosporales</taxon>
        <taxon>Micromonosporaceae</taxon>
        <taxon>Hamadaea</taxon>
    </lineage>
</organism>
<evidence type="ECO:0000313" key="2">
    <source>
        <dbReference type="Proteomes" id="UP001595816"/>
    </source>
</evidence>